<accession>A0A4Z2DDQ4</accession>
<dbReference type="EMBL" id="SKCS01000172">
    <property type="protein sequence ID" value="TNN14528.1"/>
    <property type="molecule type" value="Genomic_DNA"/>
</dbReference>
<dbReference type="InterPro" id="IPR009057">
    <property type="entry name" value="Homeodomain-like_sf"/>
</dbReference>
<comment type="caution">
    <text evidence="2">The sequence shown here is derived from an EMBL/GenBank/DDBJ whole genome shotgun (WGS) entry which is preliminary data.</text>
</comment>
<gene>
    <name evidence="2" type="ORF">EWB00_002093</name>
</gene>
<dbReference type="SUPFAM" id="SSF46689">
    <property type="entry name" value="Homeodomain-like"/>
    <property type="match status" value="1"/>
</dbReference>
<evidence type="ECO:0000313" key="3">
    <source>
        <dbReference type="Proteomes" id="UP000311919"/>
    </source>
</evidence>
<evidence type="ECO:0000313" key="2">
    <source>
        <dbReference type="EMBL" id="TNN14528.1"/>
    </source>
</evidence>
<sequence length="235" mass="27048">MRHMGRYLTESERRSVLKLYEEGRNVEEIARYFGRGEATVRRIINGTWRPKRYQGDVSKRILEDKYFVLKVKANRLKNLKKMQSATLSSLCRSRLETRSPASNSIKSSDKSTDSSNICPSKLRDISEHVDKVHPKELLLNSHGSLVSVHDFIKFLCSKVDQFHNSFHDCFLAGVADYNDVGDVGPDHVWLNLLVLMNVCNAYAVLRSSHYQTYLQIVDPMSNNSLYRDYQARATL</sequence>
<reference evidence="2 3" key="1">
    <citation type="submission" date="2019-03" db="EMBL/GenBank/DDBJ databases">
        <title>An improved genome assembly of the fluke Schistosoma japonicum.</title>
        <authorList>
            <person name="Hu W."/>
            <person name="Luo F."/>
            <person name="Yin M."/>
            <person name="Mo X."/>
            <person name="Sun C."/>
            <person name="Wu Q."/>
            <person name="Zhu B."/>
            <person name="Xiang M."/>
            <person name="Wang J."/>
            <person name="Wang Y."/>
            <person name="Zhang T."/>
            <person name="Xu B."/>
            <person name="Zheng H."/>
            <person name="Feng Z."/>
        </authorList>
    </citation>
    <scope>NUCLEOTIDE SEQUENCE [LARGE SCALE GENOMIC DNA]</scope>
    <source>
        <strain evidence="2">HuSjv2</strain>
        <tissue evidence="2">Worms</tissue>
    </source>
</reference>
<dbReference type="Proteomes" id="UP000311919">
    <property type="component" value="Unassembled WGS sequence"/>
</dbReference>
<name>A0A4Z2DDQ4_SCHJA</name>
<proteinExistence type="predicted"/>
<protein>
    <submittedName>
        <fullName evidence="2">Uncharacterized protein</fullName>
    </submittedName>
</protein>
<dbReference type="OrthoDB" id="6247447at2759"/>
<dbReference type="Pfam" id="PF13384">
    <property type="entry name" value="HTH_23"/>
    <property type="match status" value="1"/>
</dbReference>
<organism evidence="2 3">
    <name type="scientific">Schistosoma japonicum</name>
    <name type="common">Blood fluke</name>
    <dbReference type="NCBI Taxonomy" id="6182"/>
    <lineage>
        <taxon>Eukaryota</taxon>
        <taxon>Metazoa</taxon>
        <taxon>Spiralia</taxon>
        <taxon>Lophotrochozoa</taxon>
        <taxon>Platyhelminthes</taxon>
        <taxon>Trematoda</taxon>
        <taxon>Digenea</taxon>
        <taxon>Strigeidida</taxon>
        <taxon>Schistosomatoidea</taxon>
        <taxon>Schistosomatidae</taxon>
        <taxon>Schistosoma</taxon>
    </lineage>
</organism>
<evidence type="ECO:0000256" key="1">
    <source>
        <dbReference type="SAM" id="MobiDB-lite"/>
    </source>
</evidence>
<keyword evidence="3" id="KW-1185">Reference proteome</keyword>
<feature type="region of interest" description="Disordered" evidence="1">
    <location>
        <begin position="98"/>
        <end position="118"/>
    </location>
</feature>
<dbReference type="AlphaFoldDB" id="A0A4Z2DDQ4"/>